<gene>
    <name evidence="6" type="ORF">H924_02525</name>
</gene>
<name>M1UJH9_9CORY</name>
<dbReference type="OrthoDB" id="5187293at2"/>
<dbReference type="EMBL" id="CP004354">
    <property type="protein sequence ID" value="AGG65959.1"/>
    <property type="molecule type" value="Genomic_DNA"/>
</dbReference>
<organism evidence="6 7">
    <name type="scientific">Corynebacterium callunae DSM 20147</name>
    <dbReference type="NCBI Taxonomy" id="1121353"/>
    <lineage>
        <taxon>Bacteria</taxon>
        <taxon>Bacillati</taxon>
        <taxon>Actinomycetota</taxon>
        <taxon>Actinomycetes</taxon>
        <taxon>Mycobacteriales</taxon>
        <taxon>Corynebacteriaceae</taxon>
        <taxon>Corynebacterium</taxon>
    </lineage>
</organism>
<reference evidence="6 7" key="1">
    <citation type="submission" date="2013-02" db="EMBL/GenBank/DDBJ databases">
        <title>The complete genome sequence of Corynebacterium callunae DSM 20147.</title>
        <authorList>
            <person name="Ruckert C."/>
            <person name="Albersmeier A."/>
            <person name="Kalinowski J."/>
        </authorList>
    </citation>
    <scope>NUCLEOTIDE SEQUENCE [LARGE SCALE GENOMIC DNA]</scope>
    <source>
        <strain evidence="6 7">DSM 20147</strain>
    </source>
</reference>
<feature type="transmembrane region" description="Helical" evidence="5">
    <location>
        <begin position="63"/>
        <end position="84"/>
    </location>
</feature>
<accession>M1UJH9</accession>
<keyword evidence="4 5" id="KW-0472">Membrane</keyword>
<dbReference type="InterPro" id="IPR003339">
    <property type="entry name" value="ABC/ECF_trnsptr_transmembrane"/>
</dbReference>
<feature type="transmembrane region" description="Helical" evidence="5">
    <location>
        <begin position="339"/>
        <end position="361"/>
    </location>
</feature>
<feature type="transmembrane region" description="Helical" evidence="5">
    <location>
        <begin position="237"/>
        <end position="257"/>
    </location>
</feature>
<comment type="subcellular location">
    <subcellularLocation>
        <location evidence="1">Membrane</location>
        <topology evidence="1">Multi-pass membrane protein</topology>
    </subcellularLocation>
</comment>
<dbReference type="AlphaFoldDB" id="M1UJH9"/>
<dbReference type="PANTHER" id="PTHR33514">
    <property type="entry name" value="PROTEIN ABCI12, CHLOROPLASTIC"/>
    <property type="match status" value="1"/>
</dbReference>
<sequence length="385" mass="41732">MQAIKRYLLSRREVHPWAWWVWALGIAGTVSMSNNPYVLVLALASLSFVVAKRRGASPWSRAFPIYVTIAAWIVAYRVVMHIVVGVKIGQVELFRIPAVQLPQWAAGINIFGTVYAEGLVIALIQGMALGTMIVAVGAANSLADPKKLLKALPGALGELGTAIIIGMSIAPQMAESAVRIHRARTLRGDNTAGLRGFSRILLPVFQDTLDRSLALAHSMDARGYGRRAQISRLEQRITSAFGLLGIVGVCIGLFVILDATTPLYVAVPILLAGVGFVVISLFIASRRKTSSTFKPLPWGTAEWLTSICGLSPLLAAIVTRINDPASMITTWVPLHIPNTIPLFVIFGLVMAALPGYLTPMLPRNTHRVRRRKALAPDALKGRTLR</sequence>
<feature type="transmembrane region" description="Helical" evidence="5">
    <location>
        <begin position="296"/>
        <end position="319"/>
    </location>
</feature>
<dbReference type="Pfam" id="PF02361">
    <property type="entry name" value="CbiQ"/>
    <property type="match status" value="1"/>
</dbReference>
<dbReference type="GO" id="GO:0005886">
    <property type="term" value="C:plasma membrane"/>
    <property type="evidence" value="ECO:0007669"/>
    <property type="project" value="TreeGrafter"/>
</dbReference>
<keyword evidence="7" id="KW-1185">Reference proteome</keyword>
<evidence type="ECO:0000256" key="4">
    <source>
        <dbReference type="ARBA" id="ARBA00023136"/>
    </source>
</evidence>
<feature type="transmembrane region" description="Helical" evidence="5">
    <location>
        <begin position="20"/>
        <end position="51"/>
    </location>
</feature>
<feature type="transmembrane region" description="Helical" evidence="5">
    <location>
        <begin position="263"/>
        <end position="284"/>
    </location>
</feature>
<evidence type="ECO:0000313" key="6">
    <source>
        <dbReference type="EMBL" id="AGG65959.1"/>
    </source>
</evidence>
<dbReference type="PATRIC" id="fig|1121353.3.peg.528"/>
<evidence type="ECO:0000256" key="5">
    <source>
        <dbReference type="SAM" id="Phobius"/>
    </source>
</evidence>
<keyword evidence="3 5" id="KW-1133">Transmembrane helix</keyword>
<evidence type="ECO:0000256" key="1">
    <source>
        <dbReference type="ARBA" id="ARBA00004141"/>
    </source>
</evidence>
<evidence type="ECO:0000256" key="3">
    <source>
        <dbReference type="ARBA" id="ARBA00022989"/>
    </source>
</evidence>
<keyword evidence="2 5" id="KW-0812">Transmembrane</keyword>
<protein>
    <submittedName>
        <fullName evidence="6">ABC-type cobalt transport system, permease</fullName>
    </submittedName>
</protein>
<proteinExistence type="predicted"/>
<dbReference type="KEGG" id="ccn:H924_02525"/>
<dbReference type="PANTHER" id="PTHR33514:SF15">
    <property type="entry name" value="COBALT TRANSPORT PROTEIN"/>
    <property type="match status" value="1"/>
</dbReference>
<dbReference type="STRING" id="1121353.H924_02525"/>
<dbReference type="Proteomes" id="UP000011760">
    <property type="component" value="Chromosome"/>
</dbReference>
<dbReference type="RefSeq" id="WP_015650406.1">
    <property type="nucleotide sequence ID" value="NC_020506.1"/>
</dbReference>
<dbReference type="CDD" id="cd16914">
    <property type="entry name" value="EcfT"/>
    <property type="match status" value="1"/>
</dbReference>
<dbReference type="HOGENOM" id="CLU_033425_0_0_11"/>
<dbReference type="eggNOG" id="COG0619">
    <property type="taxonomic scope" value="Bacteria"/>
</dbReference>
<evidence type="ECO:0000313" key="7">
    <source>
        <dbReference type="Proteomes" id="UP000011760"/>
    </source>
</evidence>
<evidence type="ECO:0000256" key="2">
    <source>
        <dbReference type="ARBA" id="ARBA00022692"/>
    </source>
</evidence>